<keyword evidence="4" id="KW-0997">Cell inner membrane</keyword>
<reference evidence="14" key="2">
    <citation type="submission" date="2023-02" db="EMBL/GenBank/DDBJ databases">
        <authorList>
            <person name="Rayyan A."/>
            <person name="Meyer T."/>
            <person name="Kyndt J.A."/>
        </authorList>
    </citation>
    <scope>NUCLEOTIDE SEQUENCE</scope>
    <source>
        <strain evidence="14">DSM 9987</strain>
    </source>
</reference>
<dbReference type="RefSeq" id="WP_272779397.1">
    <property type="nucleotide sequence ID" value="NZ_JAQQLI010000046.1"/>
</dbReference>
<evidence type="ECO:0000256" key="13">
    <source>
        <dbReference type="ARBA" id="ARBA00049201"/>
    </source>
</evidence>
<dbReference type="InterPro" id="IPR051199">
    <property type="entry name" value="LPS_LOS_Heptosyltrfase"/>
</dbReference>
<keyword evidence="5" id="KW-0328">Glycosyltransferase</keyword>
<evidence type="ECO:0000256" key="9">
    <source>
        <dbReference type="ARBA" id="ARBA00043995"/>
    </source>
</evidence>
<dbReference type="NCBIfam" id="TIGR02193">
    <property type="entry name" value="heptsyl_trn_I"/>
    <property type="match status" value="1"/>
</dbReference>
<comment type="catalytic activity">
    <reaction evidence="13">
        <text>an alpha-Kdo-(2-&gt;4)-alpha-Kdo-(2-&gt;6)-lipid A + ADP-L-glycero-beta-D-manno-heptose = an L-alpha-D-Hep-(1-&gt;5)-[alpha-Kdo-(2-&gt;4)]-alpha-Kdo-(2-&gt;6)-lipid A + ADP + H(+)</text>
        <dbReference type="Rhea" id="RHEA:74067"/>
        <dbReference type="ChEBI" id="CHEBI:15378"/>
        <dbReference type="ChEBI" id="CHEBI:61506"/>
        <dbReference type="ChEBI" id="CHEBI:176431"/>
        <dbReference type="ChEBI" id="CHEBI:193068"/>
        <dbReference type="ChEBI" id="CHEBI:456216"/>
        <dbReference type="EC" id="2.4.99.23"/>
    </reaction>
</comment>
<accession>A0ABT5JG27</accession>
<keyword evidence="6" id="KW-0808">Transferase</keyword>
<reference evidence="14" key="1">
    <citation type="journal article" date="2023" name="Microbiol Resour">
        <title>Genome Sequences of Rhodoplanes serenus and Two Thermotolerant Strains, Rhodoplanes tepidamans and 'Rhodoplanes cryptolactis,' Further Refine the Genus.</title>
        <authorList>
            <person name="Rayyan A.A."/>
            <person name="Kyndt J.A."/>
        </authorList>
    </citation>
    <scope>NUCLEOTIDE SEQUENCE</scope>
    <source>
        <strain evidence="14">DSM 9987</strain>
    </source>
</reference>
<evidence type="ECO:0000256" key="8">
    <source>
        <dbReference type="ARBA" id="ARBA00023136"/>
    </source>
</evidence>
<keyword evidence="3" id="KW-1003">Cell membrane</keyword>
<comment type="pathway">
    <text evidence="2">Bacterial outer membrane biogenesis; LPS core biosynthesis.</text>
</comment>
<evidence type="ECO:0000256" key="6">
    <source>
        <dbReference type="ARBA" id="ARBA00022679"/>
    </source>
</evidence>
<sequence length="321" mass="34526">MVDVLFIKTSSLGDVVHNMPAVTDARRERPAARLVWVVEEAFAPLARLHPGVDEVVPVAWRRWRRALHRRGTWAEIRRFVASLRDHAYDAVIDTQGLVRTAVITRMARGVRHGYDRRSVRESLATTCYDIRHGVARHLHAVTRNRLLTGLALGYAPAGAADYGLDRAALSPPSERPYAVMLHATARTEKEWPEADWVALGRSLAARGLDVVLPWGTPAEEARARRLAAAMPRARVPDRKPLDQVARLVAGATVVVGVDTGLLHLAAALGVPLVSIFVGSEPSLTGPTGTGPIVTLGGDGARCGLAEVEAAVGRVLPAPAAT</sequence>
<evidence type="ECO:0000313" key="14">
    <source>
        <dbReference type="EMBL" id="MDC7788561.1"/>
    </source>
</evidence>
<proteinExistence type="inferred from homology"/>
<dbReference type="Pfam" id="PF01075">
    <property type="entry name" value="Glyco_transf_9"/>
    <property type="match status" value="1"/>
</dbReference>
<evidence type="ECO:0000256" key="1">
    <source>
        <dbReference type="ARBA" id="ARBA00004515"/>
    </source>
</evidence>
<dbReference type="SUPFAM" id="SSF53756">
    <property type="entry name" value="UDP-Glycosyltransferase/glycogen phosphorylase"/>
    <property type="match status" value="1"/>
</dbReference>
<comment type="similarity">
    <text evidence="9">Belongs to the glycosyltransferase 9 family.</text>
</comment>
<keyword evidence="15" id="KW-1185">Reference proteome</keyword>
<evidence type="ECO:0000256" key="7">
    <source>
        <dbReference type="ARBA" id="ARBA00022985"/>
    </source>
</evidence>
<evidence type="ECO:0000256" key="10">
    <source>
        <dbReference type="ARBA" id="ARBA00044041"/>
    </source>
</evidence>
<evidence type="ECO:0000256" key="3">
    <source>
        <dbReference type="ARBA" id="ARBA00022475"/>
    </source>
</evidence>
<protein>
    <recommendedName>
        <fullName evidence="11">Lipopolysaccharide heptosyltransferase 1</fullName>
        <ecNumber evidence="10">2.4.99.23</ecNumber>
    </recommendedName>
    <alternativeName>
        <fullName evidence="12">ADP-heptose:lipopolysaccharide heptosyltransferase I</fullName>
    </alternativeName>
</protein>
<dbReference type="EC" id="2.4.99.23" evidence="10"/>
<evidence type="ECO:0000256" key="4">
    <source>
        <dbReference type="ARBA" id="ARBA00022519"/>
    </source>
</evidence>
<dbReference type="Proteomes" id="UP001165652">
    <property type="component" value="Unassembled WGS sequence"/>
</dbReference>
<dbReference type="PANTHER" id="PTHR30160:SF19">
    <property type="entry name" value="LIPOPOLYSACCHARIDE HEPTOSYLTRANSFERASE 1"/>
    <property type="match status" value="1"/>
</dbReference>
<evidence type="ECO:0000256" key="2">
    <source>
        <dbReference type="ARBA" id="ARBA00004713"/>
    </source>
</evidence>
<gene>
    <name evidence="14" type="primary">waaC</name>
    <name evidence="14" type="ORF">PQJ73_22965</name>
</gene>
<keyword evidence="7" id="KW-0448">Lipopolysaccharide biosynthesis</keyword>
<dbReference type="EMBL" id="JAQQLI010000046">
    <property type="protein sequence ID" value="MDC7788561.1"/>
    <property type="molecule type" value="Genomic_DNA"/>
</dbReference>
<organism evidence="14 15">
    <name type="scientific">Rhodoplanes tepidamans</name>
    <name type="common">Rhodoplanes cryptolactis</name>
    <dbReference type="NCBI Taxonomy" id="200616"/>
    <lineage>
        <taxon>Bacteria</taxon>
        <taxon>Pseudomonadati</taxon>
        <taxon>Pseudomonadota</taxon>
        <taxon>Alphaproteobacteria</taxon>
        <taxon>Hyphomicrobiales</taxon>
        <taxon>Nitrobacteraceae</taxon>
        <taxon>Rhodoplanes</taxon>
    </lineage>
</organism>
<name>A0ABT5JG27_RHOTP</name>
<keyword evidence="8" id="KW-0472">Membrane</keyword>
<comment type="caution">
    <text evidence="14">The sequence shown here is derived from an EMBL/GenBank/DDBJ whole genome shotgun (WGS) entry which is preliminary data.</text>
</comment>
<comment type="subcellular location">
    <subcellularLocation>
        <location evidence="1">Cell inner membrane</location>
        <topology evidence="1">Peripheral membrane protein</topology>
        <orientation evidence="1">Cytoplasmic side</orientation>
    </subcellularLocation>
</comment>
<evidence type="ECO:0000256" key="11">
    <source>
        <dbReference type="ARBA" id="ARBA00044190"/>
    </source>
</evidence>
<evidence type="ECO:0000256" key="12">
    <source>
        <dbReference type="ARBA" id="ARBA00044330"/>
    </source>
</evidence>
<dbReference type="CDD" id="cd03789">
    <property type="entry name" value="GT9_LPS_heptosyltransferase"/>
    <property type="match status" value="1"/>
</dbReference>
<dbReference type="Gene3D" id="3.40.50.2000">
    <property type="entry name" value="Glycogen Phosphorylase B"/>
    <property type="match status" value="2"/>
</dbReference>
<dbReference type="InterPro" id="IPR011908">
    <property type="entry name" value="LipoPS_heptosylTferase-I"/>
</dbReference>
<dbReference type="InterPro" id="IPR002201">
    <property type="entry name" value="Glyco_trans_9"/>
</dbReference>
<dbReference type="PANTHER" id="PTHR30160">
    <property type="entry name" value="TETRAACYLDISACCHARIDE 4'-KINASE-RELATED"/>
    <property type="match status" value="1"/>
</dbReference>
<evidence type="ECO:0000256" key="5">
    <source>
        <dbReference type="ARBA" id="ARBA00022676"/>
    </source>
</evidence>
<evidence type="ECO:0000313" key="15">
    <source>
        <dbReference type="Proteomes" id="UP001165652"/>
    </source>
</evidence>